<dbReference type="Pfam" id="PF14331">
    <property type="entry name" value="IcmF-related_N"/>
    <property type="match status" value="1"/>
</dbReference>
<dbReference type="CDD" id="cd00882">
    <property type="entry name" value="Ras_like_GTPase"/>
    <property type="match status" value="1"/>
</dbReference>
<keyword evidence="1" id="KW-0472">Membrane</keyword>
<dbReference type="NCBIfam" id="TIGR03348">
    <property type="entry name" value="VI_IcmF"/>
    <property type="match status" value="1"/>
</dbReference>
<feature type="transmembrane region" description="Helical" evidence="1">
    <location>
        <begin position="12"/>
        <end position="34"/>
    </location>
</feature>
<dbReference type="InterPro" id="IPR017731">
    <property type="entry name" value="TssM1-like"/>
</dbReference>
<dbReference type="PANTHER" id="PTHR36153:SF1">
    <property type="entry name" value="TYPE VI SECRETION SYSTEM COMPONENT TSSM1"/>
    <property type="match status" value="1"/>
</dbReference>
<dbReference type="InterPro" id="IPR009612">
    <property type="entry name" value="IcmF-rel"/>
</dbReference>
<keyword evidence="7" id="KW-1185">Reference proteome</keyword>
<dbReference type="InterPro" id="IPR010623">
    <property type="entry name" value="IcmF_C"/>
</dbReference>
<dbReference type="OrthoDB" id="9758229at2"/>
<keyword evidence="1" id="KW-0812">Transmembrane</keyword>
<evidence type="ECO:0000259" key="4">
    <source>
        <dbReference type="Pfam" id="PF14331"/>
    </source>
</evidence>
<reference evidence="5 7" key="1">
    <citation type="submission" date="2016-06" db="EMBL/GenBank/DDBJ databases">
        <authorList>
            <person name="Kjaerup R.B."/>
            <person name="Dalgaard T.S."/>
            <person name="Juul-Madsen H.R."/>
        </authorList>
    </citation>
    <scope>NUCLEOTIDE SEQUENCE [LARGE SCALE GENOMIC DNA]</scope>
    <source>
        <strain evidence="5">Orrdi1</strain>
    </source>
</reference>
<evidence type="ECO:0000256" key="1">
    <source>
        <dbReference type="SAM" id="Phobius"/>
    </source>
</evidence>
<name>A0A1C3K2R5_9BURK</name>
<feature type="transmembrane region" description="Helical" evidence="1">
    <location>
        <begin position="465"/>
        <end position="484"/>
    </location>
</feature>
<evidence type="ECO:0000313" key="7">
    <source>
        <dbReference type="Proteomes" id="UP000078558"/>
    </source>
</evidence>
<dbReference type="Pfam" id="PF06744">
    <property type="entry name" value="IcmF_C"/>
    <property type="match status" value="1"/>
</dbReference>
<keyword evidence="1" id="KW-1133">Transmembrane helix</keyword>
<dbReference type="EMBL" id="FLRC01000022">
    <property type="protein sequence ID" value="SBT25657.1"/>
    <property type="molecule type" value="Genomic_DNA"/>
</dbReference>
<organism evidence="5 7">
    <name type="scientific">Orrella dioscoreae</name>
    <dbReference type="NCBI Taxonomy" id="1851544"/>
    <lineage>
        <taxon>Bacteria</taxon>
        <taxon>Pseudomonadati</taxon>
        <taxon>Pseudomonadota</taxon>
        <taxon>Betaproteobacteria</taxon>
        <taxon>Burkholderiales</taxon>
        <taxon>Alcaligenaceae</taxon>
        <taxon>Orrella</taxon>
    </lineage>
</organism>
<feature type="domain" description="Type VI secretion system component TssM1 N-terminal" evidence="4">
    <location>
        <begin position="209"/>
        <end position="470"/>
    </location>
</feature>
<dbReference type="PANTHER" id="PTHR36153">
    <property type="entry name" value="INNER MEMBRANE PROTEIN-RELATED"/>
    <property type="match status" value="1"/>
</dbReference>
<dbReference type="InterPro" id="IPR053156">
    <property type="entry name" value="T6SS_TssM-like"/>
</dbReference>
<feature type="domain" description="IcmF-related" evidence="3">
    <location>
        <begin position="523"/>
        <end position="831"/>
    </location>
</feature>
<dbReference type="RefSeq" id="WP_067754021.1">
    <property type="nucleotide sequence ID" value="NZ_LT907988.1"/>
</dbReference>
<feature type="transmembrane region" description="Helical" evidence="1">
    <location>
        <begin position="46"/>
        <end position="65"/>
    </location>
</feature>
<protein>
    <submittedName>
        <fullName evidence="5">IcmF-related protein</fullName>
    </submittedName>
</protein>
<evidence type="ECO:0000259" key="2">
    <source>
        <dbReference type="Pfam" id="PF06744"/>
    </source>
</evidence>
<dbReference type="SUPFAM" id="SSF52540">
    <property type="entry name" value="P-loop containing nucleoside triphosphate hydrolases"/>
    <property type="match status" value="1"/>
</dbReference>
<feature type="domain" description="Type VI secretion system IcmF C-terminal" evidence="2">
    <location>
        <begin position="1082"/>
        <end position="1184"/>
    </location>
</feature>
<dbReference type="EMBL" id="LT907988">
    <property type="protein sequence ID" value="SOE52190.1"/>
    <property type="molecule type" value="Genomic_DNA"/>
</dbReference>
<proteinExistence type="predicted"/>
<dbReference type="KEGG" id="odi:ODI_R3983"/>
<gene>
    <name evidence="5" type="ORF">ODI_01284</name>
    <name evidence="6" type="ORF">ODI_R3983</name>
</gene>
<dbReference type="Proteomes" id="UP000078558">
    <property type="component" value="Chromosome I"/>
</dbReference>
<evidence type="ECO:0000313" key="6">
    <source>
        <dbReference type="EMBL" id="SOE52190.1"/>
    </source>
</evidence>
<dbReference type="Gene3D" id="3.40.50.300">
    <property type="entry name" value="P-loop containing nucleotide triphosphate hydrolases"/>
    <property type="match status" value="1"/>
</dbReference>
<reference evidence="6 7" key="2">
    <citation type="submission" date="2017-08" db="EMBL/GenBank/DDBJ databases">
        <authorList>
            <person name="de Groot N.N."/>
        </authorList>
    </citation>
    <scope>NUCLEOTIDE SEQUENCE [LARGE SCALE GENOMIC DNA]</scope>
    <source>
        <strain evidence="6">Orrdi1</strain>
    </source>
</reference>
<dbReference type="STRING" id="1851544.ODI_01284"/>
<accession>A0A1C3K2R5</accession>
<evidence type="ECO:0000259" key="3">
    <source>
        <dbReference type="Pfam" id="PF06761"/>
    </source>
</evidence>
<dbReference type="InterPro" id="IPR027417">
    <property type="entry name" value="P-loop_NTPase"/>
</dbReference>
<dbReference type="InterPro" id="IPR025743">
    <property type="entry name" value="TssM1_N"/>
</dbReference>
<dbReference type="Pfam" id="PF06761">
    <property type="entry name" value="IcmF-related"/>
    <property type="match status" value="1"/>
</dbReference>
<sequence length="1204" mass="134088">MIHDLFRLLLSRGLWNFLGLVALALLIWIAGPLMAFGAYRPLESELSRIALIGLIFGIWLLRLIWRKWREGRLNAQLLGQLRRSTEKKKTEAEPQSDEVRELTERFDEAIGRLREMRFGGGQQGRWPWSRFSRQHLYQLPWYVFIGAPGSGKTTALVNSGLNFPLADRYGKTALRGVGGTRNCDWWFTDEAVLLDTAGRYTTHESDPTGDEKEWQGFLGLLSRFRGRQPINGAILTISLADLLSASDSERVQHAAVLRQRLQELRTQLGIQFPIYVLVTKIDLLSGFEEYFASFSREDLSQVWGFTLPYARSQDPDFDLYTAFHAEYRLLQRRLDEALPDVLAAEPDAAQRALAYMLPQQFAGLQGVLSHFLSDVFAASRFEARLLPRGVYFTSGTQGGETFDQVTGRLKRYLRLDSGPSAYSVPGEQPGRSFFLKNLLQQVIFKEAALAGRNLRWERRYRRLHWAGYTVLGLAVVGLIAAWTISYRNNDAYVAQVQERVPAVQALGADVKMDDNGQVRGLMPYLDGLRQLPQGDGFALDSPPLSYRYGLYQGEKLGAAADGVYRRTLDQALLPLAARRVESALRSADPKDLEFSYEALRAYLMLYESDHYDAEFMHAWLLSDMQKTLPADYTRAQYDNMSAHLRALATGKVLVSPFPRDEALIREARERLASLPLAQRAYSRVRRILADNAGLDEITVATLGGTQAASVFTRASGKPLTQGIPGLFSYKGYWDVFNKRVDGVADNLSRDDAWVLGLPAPQLLDTRARAQLLSEIRQLYLNDYVTQWEGYLDDLRLVKGSSLLHSIQVARTLSAPESPLVRLVQNVARETTLLRDANSEAYSLADQARDRVSNTRDTLEQMFGSTRPGAAMREDAAREKPELIVDRHFEPYRRLVSAEGGGPAAITATTGLINELYTYLTAADAALRSASPPPNPEVVTKLRAEAGRMPRALGTMLDTLSVDATDEVSGVVRERLGENVSATIGLFCRQSIAGRYPFAPGSARDAAPNDVARLFSPNGMMDEFLQKHLINQIDVSQPRWRFKPGIDGSQLQASGYLDAFQRAGVIRDVYFSAGNPLPSYRVSIRPIEMDAEITQFVMDVDGQAVRYAHGPQVATTVQWPGPRGTSQVRMELTPSAGVSGIATSGPWALNRMLDKATLKHGASPETVQATFDFNGRKVVLEIVAGSVKSPFGLPEMQGFSCPGRS</sequence>
<evidence type="ECO:0000313" key="5">
    <source>
        <dbReference type="EMBL" id="SBT25657.1"/>
    </source>
</evidence>
<dbReference type="AlphaFoldDB" id="A0A1C3K2R5"/>